<dbReference type="GeneID" id="47721985"/>
<proteinExistence type="predicted"/>
<dbReference type="Gene3D" id="3.10.450.50">
    <property type="match status" value="1"/>
</dbReference>
<dbReference type="SUPFAM" id="SSF54427">
    <property type="entry name" value="NTF2-like"/>
    <property type="match status" value="1"/>
</dbReference>
<dbReference type="EMBL" id="LT634361">
    <property type="protein sequence ID" value="SFZ80287.1"/>
    <property type="molecule type" value="Genomic_DNA"/>
</dbReference>
<sequence>MGNATLPRKKDSTKVTFSDIKVDSKNGKANWVAEYLYSETNRKVVNKVSAAFTFKEGKIATHTDSFDLWKWTKQAMGPVGYLIGWTPFMKNKIQKAANHNLDTFIKSN</sequence>
<reference evidence="1 2" key="1">
    <citation type="submission" date="2016-11" db="EMBL/GenBank/DDBJ databases">
        <authorList>
            <person name="Jaros S."/>
            <person name="Januszkiewicz K."/>
            <person name="Wedrychowicz H."/>
        </authorList>
    </citation>
    <scope>NUCLEOTIDE SEQUENCE [LARGE SCALE GENOMIC DNA]</scope>
    <source>
        <strain evidence="1">NCIMB 2154T</strain>
    </source>
</reference>
<gene>
    <name evidence="1" type="ORF">MARIT_0381</name>
</gene>
<name>A0A2H1E6M2_9FLAO</name>
<dbReference type="RefSeq" id="WP_306301117.1">
    <property type="nucleotide sequence ID" value="NZ_BAUG01000003.1"/>
</dbReference>
<dbReference type="Proteomes" id="UP000231564">
    <property type="component" value="Chromosome MARIT"/>
</dbReference>
<keyword evidence="1" id="KW-0413">Isomerase</keyword>
<protein>
    <submittedName>
        <fullName evidence="1">Ketosteroid isomerase-related protein</fullName>
    </submittedName>
</protein>
<evidence type="ECO:0000313" key="2">
    <source>
        <dbReference type="Proteomes" id="UP000231564"/>
    </source>
</evidence>
<dbReference type="InterPro" id="IPR032710">
    <property type="entry name" value="NTF2-like_dom_sf"/>
</dbReference>
<dbReference type="STRING" id="1349785.GCA_000509405_02697"/>
<dbReference type="AlphaFoldDB" id="A0A2H1E6M2"/>
<keyword evidence="2" id="KW-1185">Reference proteome</keyword>
<dbReference type="KEGG" id="tmar:MARIT_0381"/>
<evidence type="ECO:0000313" key="1">
    <source>
        <dbReference type="EMBL" id="SFZ80287.1"/>
    </source>
</evidence>
<dbReference type="GO" id="GO:0016853">
    <property type="term" value="F:isomerase activity"/>
    <property type="evidence" value="ECO:0007669"/>
    <property type="project" value="UniProtKB-KW"/>
</dbReference>
<accession>A0A2H1E6M2</accession>
<organism evidence="1 2">
    <name type="scientific">Tenacibaculum maritimum NCIMB 2154</name>
    <dbReference type="NCBI Taxonomy" id="1349785"/>
    <lineage>
        <taxon>Bacteria</taxon>
        <taxon>Pseudomonadati</taxon>
        <taxon>Bacteroidota</taxon>
        <taxon>Flavobacteriia</taxon>
        <taxon>Flavobacteriales</taxon>
        <taxon>Flavobacteriaceae</taxon>
        <taxon>Tenacibaculum</taxon>
    </lineage>
</organism>